<feature type="domain" description="KARI N-terminal Rossmann" evidence="11">
    <location>
        <begin position="18"/>
        <end position="203"/>
    </location>
</feature>
<keyword evidence="6 9" id="KW-0460">Magnesium</keyword>
<evidence type="ECO:0000256" key="6">
    <source>
        <dbReference type="ARBA" id="ARBA00022842"/>
    </source>
</evidence>
<keyword evidence="4 9" id="KW-0028">Amino-acid biosynthesis</keyword>
<dbReference type="GO" id="GO:0009097">
    <property type="term" value="P:isoleucine biosynthetic process"/>
    <property type="evidence" value="ECO:0007669"/>
    <property type="project" value="UniProtKB-UniRule"/>
</dbReference>
<keyword evidence="8 9" id="KW-0100">Branched-chain amino acid biosynthesis</keyword>
<comment type="pathway">
    <text evidence="2 9">Amino-acid biosynthesis; L-isoleucine biosynthesis; L-isoleucine from 2-oxobutanoate: step 2/4.</text>
</comment>
<dbReference type="SUPFAM" id="SSF48179">
    <property type="entry name" value="6-phosphogluconate dehydrogenase C-terminal domain-like"/>
    <property type="match status" value="1"/>
</dbReference>
<keyword evidence="13" id="KW-0413">Isomerase</keyword>
<comment type="pathway">
    <text evidence="1 9">Amino-acid biosynthesis; L-valine biosynthesis; L-valine from pyruvate: step 2/4.</text>
</comment>
<dbReference type="InterPro" id="IPR036291">
    <property type="entry name" value="NAD(P)-bd_dom_sf"/>
</dbReference>
<evidence type="ECO:0000256" key="8">
    <source>
        <dbReference type="ARBA" id="ARBA00023304"/>
    </source>
</evidence>
<protein>
    <recommendedName>
        <fullName evidence="9">Ketol-acid reductoisomerase (NADP(+))</fullName>
        <shortName evidence="9">KARI</shortName>
        <ecNumber evidence="9">1.1.1.86</ecNumber>
    </recommendedName>
    <alternativeName>
        <fullName evidence="9">Acetohydroxy-acid isomeroreductase</fullName>
        <shortName evidence="9">AHIR</shortName>
    </alternativeName>
    <alternativeName>
        <fullName evidence="9">Alpha-keto-beta-hydroxylacyl reductoisomerase</fullName>
    </alternativeName>
</protein>
<accession>A0A1H5SVM6</accession>
<comment type="cofactor">
    <cofactor evidence="9">
        <name>Mg(2+)</name>
        <dbReference type="ChEBI" id="CHEBI:18420"/>
    </cofactor>
    <text evidence="9">Binds 2 magnesium ions per subunit.</text>
</comment>
<dbReference type="PIRSF" id="PIRSF000116">
    <property type="entry name" value="IlvC_gammaproteo"/>
    <property type="match status" value="1"/>
</dbReference>
<dbReference type="PANTHER" id="PTHR21371">
    <property type="entry name" value="KETOL-ACID REDUCTOISOMERASE, MITOCHONDRIAL"/>
    <property type="match status" value="1"/>
</dbReference>
<evidence type="ECO:0000256" key="5">
    <source>
        <dbReference type="ARBA" id="ARBA00022723"/>
    </source>
</evidence>
<comment type="caution">
    <text evidence="9">Lacks conserved residue(s) required for the propagation of feature annotation.</text>
</comment>
<dbReference type="Proteomes" id="UP000236728">
    <property type="component" value="Unassembled WGS sequence"/>
</dbReference>
<evidence type="ECO:0000256" key="2">
    <source>
        <dbReference type="ARBA" id="ARBA00004885"/>
    </source>
</evidence>
<dbReference type="EMBL" id="FNVA01000001">
    <property type="protein sequence ID" value="SEF54569.1"/>
    <property type="molecule type" value="Genomic_DNA"/>
</dbReference>
<keyword evidence="5 9" id="KW-0479">Metal-binding</keyword>
<feature type="binding site" evidence="9 10">
    <location>
        <position position="216"/>
    </location>
    <ligand>
        <name>Mg(2+)</name>
        <dbReference type="ChEBI" id="CHEBI:18420"/>
        <label>1</label>
    </ligand>
</feature>
<comment type="catalytic activity">
    <reaction evidence="9">
        <text>(2R)-2,3-dihydroxy-3-methylbutanoate + NADP(+) = (2S)-2-acetolactate + NADPH + H(+)</text>
        <dbReference type="Rhea" id="RHEA:22068"/>
        <dbReference type="ChEBI" id="CHEBI:15378"/>
        <dbReference type="ChEBI" id="CHEBI:49072"/>
        <dbReference type="ChEBI" id="CHEBI:57783"/>
        <dbReference type="ChEBI" id="CHEBI:58349"/>
        <dbReference type="ChEBI" id="CHEBI:58476"/>
        <dbReference type="EC" id="1.1.1.86"/>
    </reaction>
</comment>
<keyword evidence="9" id="KW-0521">NADP</keyword>
<dbReference type="FunFam" id="3.40.50.720:FF:000023">
    <property type="entry name" value="Ketol-acid reductoisomerase (NADP(+))"/>
    <property type="match status" value="1"/>
</dbReference>
<dbReference type="GO" id="GO:0009099">
    <property type="term" value="P:L-valine biosynthetic process"/>
    <property type="evidence" value="ECO:0007669"/>
    <property type="project" value="UniProtKB-UniRule"/>
</dbReference>
<keyword evidence="14" id="KW-1185">Reference proteome</keyword>
<dbReference type="AlphaFoldDB" id="A0A1H5SVM6"/>
<proteinExistence type="inferred from homology"/>
<feature type="binding site" evidence="9">
    <location>
        <position position="64"/>
    </location>
    <ligand>
        <name>NADP(+)</name>
        <dbReference type="ChEBI" id="CHEBI:58349"/>
    </ligand>
</feature>
<name>A0A1H5SVM6_9BACT</name>
<dbReference type="InterPro" id="IPR008927">
    <property type="entry name" value="6-PGluconate_DH-like_C_sf"/>
</dbReference>
<dbReference type="PANTHER" id="PTHR21371:SF1">
    <property type="entry name" value="KETOL-ACID REDUCTOISOMERASE, MITOCHONDRIAL"/>
    <property type="match status" value="1"/>
</dbReference>
<gene>
    <name evidence="9" type="primary">ilvC</name>
    <name evidence="13" type="ORF">SAMN05421819_0372</name>
</gene>
<keyword evidence="7 9" id="KW-0560">Oxidoreductase</keyword>
<evidence type="ECO:0000256" key="7">
    <source>
        <dbReference type="ARBA" id="ARBA00023002"/>
    </source>
</evidence>
<comment type="catalytic activity">
    <reaction evidence="9">
        <text>(2R,3R)-2,3-dihydroxy-3-methylpentanoate + NADP(+) = (S)-2-ethyl-2-hydroxy-3-oxobutanoate + NADPH + H(+)</text>
        <dbReference type="Rhea" id="RHEA:13493"/>
        <dbReference type="ChEBI" id="CHEBI:15378"/>
        <dbReference type="ChEBI" id="CHEBI:49256"/>
        <dbReference type="ChEBI" id="CHEBI:49258"/>
        <dbReference type="ChEBI" id="CHEBI:57783"/>
        <dbReference type="ChEBI" id="CHEBI:58349"/>
        <dbReference type="EC" id="1.1.1.86"/>
    </reaction>
</comment>
<feature type="binding site" evidence="9 10">
    <location>
        <position position="212"/>
    </location>
    <ligand>
        <name>Mg(2+)</name>
        <dbReference type="ChEBI" id="CHEBI:18420"/>
        <label>1</label>
    </ligand>
</feature>
<dbReference type="InterPro" id="IPR013023">
    <property type="entry name" value="KARI"/>
</dbReference>
<dbReference type="GO" id="GO:0050661">
    <property type="term" value="F:NADP binding"/>
    <property type="evidence" value="ECO:0007669"/>
    <property type="project" value="InterPro"/>
</dbReference>
<comment type="similarity">
    <text evidence="3 9 10">Belongs to the ketol-acid reductoisomerase family.</text>
</comment>
<evidence type="ECO:0000256" key="9">
    <source>
        <dbReference type="HAMAP-Rule" id="MF_00435"/>
    </source>
</evidence>
<dbReference type="Gene3D" id="3.40.50.720">
    <property type="entry name" value="NAD(P)-binding Rossmann-like Domain"/>
    <property type="match status" value="1"/>
</dbReference>
<feature type="binding site" evidence="9 10">
    <location>
        <position position="252"/>
    </location>
    <ligand>
        <name>Mg(2+)</name>
        <dbReference type="ChEBI" id="CHEBI:18420"/>
        <label>2</label>
    </ligand>
</feature>
<comment type="function">
    <text evidence="9">Involved in the biosynthesis of branched-chain amino acids (BCAA). Catalyzes an alkyl-migration followed by a ketol-acid reduction of (S)-2-acetolactate (S2AL) to yield (R)-2,3-dihydroxy-isovalerate. In the isomerase reaction, S2AL is rearranged via a Mg-dependent methyl migration to produce 3-hydroxy-3-methyl-2-ketobutyrate (HMKB). In the reductase reaction, this 2-ketoacid undergoes a metal-dependent reduction by NADPH to yield (R)-2,3-dihydroxy-isovalerate.</text>
</comment>
<dbReference type="NCBIfam" id="TIGR00465">
    <property type="entry name" value="ilvC"/>
    <property type="match status" value="1"/>
</dbReference>
<feature type="binding site" evidence="9 10">
    <location>
        <position position="273"/>
    </location>
    <ligand>
        <name>substrate</name>
    </ligand>
</feature>
<evidence type="ECO:0000256" key="10">
    <source>
        <dbReference type="PROSITE-ProRule" id="PRU01198"/>
    </source>
</evidence>
<dbReference type="InterPro" id="IPR000506">
    <property type="entry name" value="KARI_C"/>
</dbReference>
<dbReference type="Pfam" id="PF07991">
    <property type="entry name" value="KARI_N"/>
    <property type="match status" value="1"/>
</dbReference>
<dbReference type="GO" id="GO:0000287">
    <property type="term" value="F:magnesium ion binding"/>
    <property type="evidence" value="ECO:0007669"/>
    <property type="project" value="UniProtKB-UniRule"/>
</dbReference>
<evidence type="ECO:0000256" key="3">
    <source>
        <dbReference type="ARBA" id="ARBA00010318"/>
    </source>
</evidence>
<dbReference type="UniPathway" id="UPA00049">
    <property type="reaction ID" value="UER00060"/>
</dbReference>
<evidence type="ECO:0000256" key="1">
    <source>
        <dbReference type="ARBA" id="ARBA00004864"/>
    </source>
</evidence>
<organism evidence="13 14">
    <name type="scientific">Bryocella elongata</name>
    <dbReference type="NCBI Taxonomy" id="863522"/>
    <lineage>
        <taxon>Bacteria</taxon>
        <taxon>Pseudomonadati</taxon>
        <taxon>Acidobacteriota</taxon>
        <taxon>Terriglobia</taxon>
        <taxon>Terriglobales</taxon>
        <taxon>Acidobacteriaceae</taxon>
        <taxon>Bryocella</taxon>
    </lineage>
</organism>
<evidence type="ECO:0000313" key="14">
    <source>
        <dbReference type="Proteomes" id="UP000236728"/>
    </source>
</evidence>
<dbReference type="Pfam" id="PF01450">
    <property type="entry name" value="KARI_C"/>
    <property type="match status" value="1"/>
</dbReference>
<feature type="active site" evidence="9">
    <location>
        <position position="129"/>
    </location>
</feature>
<evidence type="ECO:0000259" key="12">
    <source>
        <dbReference type="PROSITE" id="PS51851"/>
    </source>
</evidence>
<dbReference type="UniPathway" id="UPA00047">
    <property type="reaction ID" value="UER00056"/>
</dbReference>
<evidence type="ECO:0000259" key="11">
    <source>
        <dbReference type="PROSITE" id="PS51850"/>
    </source>
</evidence>
<feature type="binding site" evidence="9">
    <location>
        <position position="67"/>
    </location>
    <ligand>
        <name>NADP(+)</name>
        <dbReference type="ChEBI" id="CHEBI:58349"/>
    </ligand>
</feature>
<dbReference type="PROSITE" id="PS51850">
    <property type="entry name" value="KARI_N"/>
    <property type="match status" value="1"/>
</dbReference>
<dbReference type="HAMAP" id="MF_00435">
    <property type="entry name" value="IlvC"/>
    <property type="match status" value="1"/>
</dbReference>
<dbReference type="InterPro" id="IPR014359">
    <property type="entry name" value="KARI_prok"/>
</dbReference>
<dbReference type="Gene3D" id="6.10.240.10">
    <property type="match status" value="1"/>
</dbReference>
<dbReference type="EC" id="1.1.1.86" evidence="9"/>
<reference evidence="13 14" key="1">
    <citation type="submission" date="2016-10" db="EMBL/GenBank/DDBJ databases">
        <authorList>
            <person name="de Groot N.N."/>
        </authorList>
    </citation>
    <scope>NUCLEOTIDE SEQUENCE [LARGE SCALE GENOMIC DNA]</scope>
    <source>
        <strain evidence="13 14">DSM 22489</strain>
    </source>
</reference>
<feature type="binding site" evidence="9">
    <location>
        <begin position="41"/>
        <end position="44"/>
    </location>
    <ligand>
        <name>NADP(+)</name>
        <dbReference type="ChEBI" id="CHEBI:58349"/>
    </ligand>
</feature>
<dbReference type="PROSITE" id="PS51851">
    <property type="entry name" value="KARI_C"/>
    <property type="match status" value="1"/>
</dbReference>
<dbReference type="GO" id="GO:0016853">
    <property type="term" value="F:isomerase activity"/>
    <property type="evidence" value="ECO:0007669"/>
    <property type="project" value="UniProtKB-KW"/>
</dbReference>
<evidence type="ECO:0000313" key="13">
    <source>
        <dbReference type="EMBL" id="SEF54569.1"/>
    </source>
</evidence>
<dbReference type="InterPro" id="IPR013116">
    <property type="entry name" value="KARI_N"/>
</dbReference>
<dbReference type="GO" id="GO:0005829">
    <property type="term" value="C:cytosol"/>
    <property type="evidence" value="ECO:0007669"/>
    <property type="project" value="TreeGrafter"/>
</dbReference>
<feature type="binding site" evidence="9 10">
    <location>
        <position position="212"/>
    </location>
    <ligand>
        <name>Mg(2+)</name>
        <dbReference type="ChEBI" id="CHEBI:18420"/>
        <label>2</label>
    </ligand>
</feature>
<feature type="binding site" evidence="9 10">
    <location>
        <position position="248"/>
    </location>
    <ligand>
        <name>Mg(2+)</name>
        <dbReference type="ChEBI" id="CHEBI:18420"/>
        <label>2</label>
    </ligand>
</feature>
<dbReference type="NCBIfam" id="NF004017">
    <property type="entry name" value="PRK05479.1"/>
    <property type="match status" value="1"/>
</dbReference>
<feature type="binding site" evidence="9">
    <location>
        <position position="155"/>
    </location>
    <ligand>
        <name>NADP(+)</name>
        <dbReference type="ChEBI" id="CHEBI:58349"/>
    </ligand>
</feature>
<evidence type="ECO:0000256" key="4">
    <source>
        <dbReference type="ARBA" id="ARBA00022605"/>
    </source>
</evidence>
<dbReference type="SUPFAM" id="SSF51735">
    <property type="entry name" value="NAD(P)-binding Rossmann-fold domains"/>
    <property type="match status" value="1"/>
</dbReference>
<dbReference type="NCBIfam" id="NF009940">
    <property type="entry name" value="PRK13403.1"/>
    <property type="match status" value="1"/>
</dbReference>
<sequence length="362" mass="39202">MNETIESTQKKEDEANMAKTYHDQDADLSLIQSKRVAIIGYGSQGHAHALNLKDSGVQVKVGLRPGSANAKKAENAGLEVVSVAEASQWADTIMVLVPDQTAAKVYAEIEPALHALGSDGQPKTLMFAHGFNIRFRTITPPTTVDVSLVAPKSPGHRVREVFTEGGGVPGLVAVEQDASGKALANALSYAKGIGCTRAGVLETTFTEETETDLFGEQAVLCGGTAALVKAGFETLTEAGYQPELAYFEVLHELKLIVDLMYRGGLEYMRHSISDTAEWGDYVTGPRIVTAETKKAMKDVLTDIQSGAFAKRFIDDQNNGRKEFEAFRQQDRDHPLEKVGAELRKAMPFLDPVKVENGHVVKA</sequence>
<feature type="domain" description="KARI C-terminal knotted" evidence="12">
    <location>
        <begin position="204"/>
        <end position="349"/>
    </location>
</feature>
<dbReference type="GO" id="GO:0004455">
    <property type="term" value="F:ketol-acid reductoisomerase activity"/>
    <property type="evidence" value="ECO:0007669"/>
    <property type="project" value="UniProtKB-UniRule"/>
</dbReference>